<feature type="transmembrane region" description="Helical" evidence="6">
    <location>
        <begin position="49"/>
        <end position="78"/>
    </location>
</feature>
<dbReference type="PANTHER" id="PTHR33529:SF6">
    <property type="entry name" value="YJGP_YJGQ FAMILY PERMEASE"/>
    <property type="match status" value="1"/>
</dbReference>
<feature type="transmembrane region" description="Helical" evidence="6">
    <location>
        <begin position="12"/>
        <end position="29"/>
    </location>
</feature>
<sequence>MRAITRYILRQLLTVSLFITGALTLAVWLSQSLRFMDYIVNRGLPVSDFLLFILLLLPGFLGIVLPIAAFSAVLFVYNKLANESELVVLRSAGLSHMQLARPAILLAIVVTAFVYLVSLYGLPASYRAFKDLQFKIRNDYSTVLLQEGAFNTLGEDMTVYVRERGPEGELRGILVHDASDAEKPVTMMASRGALVQSEEGPRVVLVDGNRQEVSPDTGRLSVLYFDRYTVDVGELRESVHTRWRQPKERFLPGLLSPGASPNDQRYRAELIAEGHNRLVFPAYTIVFVAIGLVAMLGGEFSRRGQLRRLLVAVIAVAALEALQLTLKDLATRSESVWPAMYVLLGAAMIVPFVLLFRQPSRRGESPPLAATAEAA</sequence>
<gene>
    <name evidence="7" type="primary">lptF</name>
    <name evidence="7" type="ORF">DRB17_07090</name>
</gene>
<feature type="transmembrane region" description="Helical" evidence="6">
    <location>
        <begin position="99"/>
        <end position="122"/>
    </location>
</feature>
<dbReference type="GO" id="GO:0015920">
    <property type="term" value="P:lipopolysaccharide transport"/>
    <property type="evidence" value="ECO:0007669"/>
    <property type="project" value="TreeGrafter"/>
</dbReference>
<dbReference type="Proteomes" id="UP000253941">
    <property type="component" value="Unassembled WGS sequence"/>
</dbReference>
<dbReference type="InterPro" id="IPR005495">
    <property type="entry name" value="LptG/LptF_permease"/>
</dbReference>
<keyword evidence="5 6" id="KW-0472">Membrane</keyword>
<dbReference type="NCBIfam" id="TIGR04407">
    <property type="entry name" value="LptF_YjgP"/>
    <property type="match status" value="1"/>
</dbReference>
<comment type="subcellular location">
    <subcellularLocation>
        <location evidence="1">Cell membrane</location>
        <topology evidence="1">Multi-pass membrane protein</topology>
    </subcellularLocation>
</comment>
<evidence type="ECO:0000256" key="1">
    <source>
        <dbReference type="ARBA" id="ARBA00004651"/>
    </source>
</evidence>
<dbReference type="GO" id="GO:0043190">
    <property type="term" value="C:ATP-binding cassette (ABC) transporter complex"/>
    <property type="evidence" value="ECO:0007669"/>
    <property type="project" value="InterPro"/>
</dbReference>
<dbReference type="EMBL" id="QPMH01000005">
    <property type="protein sequence ID" value="RDD62410.1"/>
    <property type="molecule type" value="Genomic_DNA"/>
</dbReference>
<organism evidence="7 8">
    <name type="scientific">Ferruginivarius sediminum</name>
    <dbReference type="NCBI Taxonomy" id="2661937"/>
    <lineage>
        <taxon>Bacteria</taxon>
        <taxon>Pseudomonadati</taxon>
        <taxon>Pseudomonadota</taxon>
        <taxon>Alphaproteobacteria</taxon>
        <taxon>Rhodospirillales</taxon>
        <taxon>Rhodospirillaceae</taxon>
        <taxon>Ferruginivarius</taxon>
    </lineage>
</organism>
<evidence type="ECO:0000256" key="2">
    <source>
        <dbReference type="ARBA" id="ARBA00022475"/>
    </source>
</evidence>
<dbReference type="PANTHER" id="PTHR33529">
    <property type="entry name" value="SLR0882 PROTEIN-RELATED"/>
    <property type="match status" value="1"/>
</dbReference>
<evidence type="ECO:0000256" key="4">
    <source>
        <dbReference type="ARBA" id="ARBA00022989"/>
    </source>
</evidence>
<proteinExistence type="predicted"/>
<reference evidence="7 8" key="1">
    <citation type="submission" date="2018-07" db="EMBL/GenBank/DDBJ databases">
        <title>Venubactetium sediminum gen. nov., sp. nov., isolated from a marine solar saltern.</title>
        <authorList>
            <person name="Wang S."/>
        </authorList>
    </citation>
    <scope>NUCLEOTIDE SEQUENCE [LARGE SCALE GENOMIC DNA]</scope>
    <source>
        <strain evidence="7 8">WD2A32</strain>
    </source>
</reference>
<evidence type="ECO:0000256" key="3">
    <source>
        <dbReference type="ARBA" id="ARBA00022692"/>
    </source>
</evidence>
<comment type="caution">
    <text evidence="7">The sequence shown here is derived from an EMBL/GenBank/DDBJ whole genome shotgun (WGS) entry which is preliminary data.</text>
</comment>
<name>A0A369TAU2_9PROT</name>
<evidence type="ECO:0000313" key="8">
    <source>
        <dbReference type="Proteomes" id="UP000253941"/>
    </source>
</evidence>
<protein>
    <submittedName>
        <fullName evidence="7">LPS export ABC transporter permease LptF</fullName>
    </submittedName>
</protein>
<feature type="transmembrane region" description="Helical" evidence="6">
    <location>
        <begin position="278"/>
        <end position="297"/>
    </location>
</feature>
<evidence type="ECO:0000313" key="7">
    <source>
        <dbReference type="EMBL" id="RDD62410.1"/>
    </source>
</evidence>
<dbReference type="RefSeq" id="WP_114581508.1">
    <property type="nucleotide sequence ID" value="NZ_QPMH01000005.1"/>
</dbReference>
<dbReference type="AlphaFoldDB" id="A0A369TAU2"/>
<accession>A0A369TAU2</accession>
<feature type="transmembrane region" description="Helical" evidence="6">
    <location>
        <begin position="309"/>
        <end position="326"/>
    </location>
</feature>
<keyword evidence="2" id="KW-1003">Cell membrane</keyword>
<keyword evidence="4 6" id="KW-1133">Transmembrane helix</keyword>
<dbReference type="InterPro" id="IPR030922">
    <property type="entry name" value="LptF"/>
</dbReference>
<evidence type="ECO:0000256" key="6">
    <source>
        <dbReference type="SAM" id="Phobius"/>
    </source>
</evidence>
<dbReference type="GO" id="GO:0055085">
    <property type="term" value="P:transmembrane transport"/>
    <property type="evidence" value="ECO:0007669"/>
    <property type="project" value="InterPro"/>
</dbReference>
<feature type="transmembrane region" description="Helical" evidence="6">
    <location>
        <begin position="338"/>
        <end position="356"/>
    </location>
</feature>
<keyword evidence="3 6" id="KW-0812">Transmembrane</keyword>
<keyword evidence="8" id="KW-1185">Reference proteome</keyword>
<dbReference type="Pfam" id="PF03739">
    <property type="entry name" value="LptF_LptG"/>
    <property type="match status" value="1"/>
</dbReference>
<evidence type="ECO:0000256" key="5">
    <source>
        <dbReference type="ARBA" id="ARBA00023136"/>
    </source>
</evidence>